<protein>
    <submittedName>
        <fullName evidence="1">Uncharacterized protein</fullName>
    </submittedName>
</protein>
<keyword evidence="2" id="KW-1185">Reference proteome</keyword>
<organism evidence="1 2">
    <name type="scientific">Takifugu flavidus</name>
    <name type="common">sansaifugu</name>
    <dbReference type="NCBI Taxonomy" id="433684"/>
    <lineage>
        <taxon>Eukaryota</taxon>
        <taxon>Metazoa</taxon>
        <taxon>Chordata</taxon>
        <taxon>Craniata</taxon>
        <taxon>Vertebrata</taxon>
        <taxon>Euteleostomi</taxon>
        <taxon>Actinopterygii</taxon>
        <taxon>Neopterygii</taxon>
        <taxon>Teleostei</taxon>
        <taxon>Neoteleostei</taxon>
        <taxon>Acanthomorphata</taxon>
        <taxon>Eupercaria</taxon>
        <taxon>Tetraodontiformes</taxon>
        <taxon>Tetradontoidea</taxon>
        <taxon>Tetraodontidae</taxon>
        <taxon>Takifugu</taxon>
    </lineage>
</organism>
<evidence type="ECO:0000313" key="1">
    <source>
        <dbReference type="EMBL" id="TWW77384.1"/>
    </source>
</evidence>
<evidence type="ECO:0000313" key="2">
    <source>
        <dbReference type="Proteomes" id="UP000324091"/>
    </source>
</evidence>
<name>A0A5C6PC48_9TELE</name>
<proteinExistence type="predicted"/>
<comment type="caution">
    <text evidence="1">The sequence shown here is derived from an EMBL/GenBank/DDBJ whole genome shotgun (WGS) entry which is preliminary data.</text>
</comment>
<accession>A0A5C6PC48</accession>
<dbReference type="EMBL" id="RHFK02000004">
    <property type="protein sequence ID" value="TWW77384.1"/>
    <property type="molecule type" value="Genomic_DNA"/>
</dbReference>
<reference evidence="1 2" key="1">
    <citation type="submission" date="2019-04" db="EMBL/GenBank/DDBJ databases">
        <title>Chromosome genome assembly for Takifugu flavidus.</title>
        <authorList>
            <person name="Xiao S."/>
        </authorList>
    </citation>
    <scope>NUCLEOTIDE SEQUENCE [LARGE SCALE GENOMIC DNA]</scope>
    <source>
        <strain evidence="1">HTHZ2018</strain>
        <tissue evidence="1">Muscle</tissue>
    </source>
</reference>
<gene>
    <name evidence="1" type="ORF">D4764_12G0007740</name>
</gene>
<dbReference type="AlphaFoldDB" id="A0A5C6PC48"/>
<dbReference type="Proteomes" id="UP000324091">
    <property type="component" value="Chromosome 12"/>
</dbReference>
<sequence>MRRHTVDFYGALYRAEDCTREDELQQGLPRLSQRDQPTLDANVSMEELTAAVGPMASGPPPGLDGLPRDFYKHFYRATEVNGKVITSTSSQCEASAEE</sequence>